<comment type="subcellular location">
    <subcellularLocation>
        <location evidence="1">Cell membrane</location>
        <topology evidence="1">Multi-pass membrane protein</topology>
    </subcellularLocation>
</comment>
<dbReference type="Pfam" id="PF21082">
    <property type="entry name" value="MS_channel_3rd"/>
    <property type="match status" value="1"/>
</dbReference>
<keyword evidence="9" id="KW-0732">Signal</keyword>
<dbReference type="GO" id="GO:0005886">
    <property type="term" value="C:plasma membrane"/>
    <property type="evidence" value="ECO:0007669"/>
    <property type="project" value="UniProtKB-SubCell"/>
</dbReference>
<feature type="region of interest" description="Disordered" evidence="7">
    <location>
        <begin position="778"/>
        <end position="821"/>
    </location>
</feature>
<feature type="transmembrane region" description="Helical" evidence="8">
    <location>
        <begin position="406"/>
        <end position="426"/>
    </location>
</feature>
<proteinExistence type="inferred from homology"/>
<organism evidence="13 14">
    <name type="scientific">Rhodalgimonas zhirmunskyi</name>
    <dbReference type="NCBI Taxonomy" id="2964767"/>
    <lineage>
        <taxon>Bacteria</taxon>
        <taxon>Pseudomonadati</taxon>
        <taxon>Pseudomonadota</taxon>
        <taxon>Alphaproteobacteria</taxon>
        <taxon>Rhodobacterales</taxon>
        <taxon>Roseobacteraceae</taxon>
        <taxon>Rhodalgimonas</taxon>
    </lineage>
</organism>
<dbReference type="InterPro" id="IPR022249">
    <property type="entry name" value="DUF3772"/>
</dbReference>
<feature type="transmembrane region" description="Helical" evidence="8">
    <location>
        <begin position="285"/>
        <end position="303"/>
    </location>
</feature>
<feature type="signal peptide" evidence="9">
    <location>
        <begin position="1"/>
        <end position="27"/>
    </location>
</feature>
<dbReference type="SUPFAM" id="SSF82689">
    <property type="entry name" value="Mechanosensitive channel protein MscS (YggB), C-terminal domain"/>
    <property type="match status" value="1"/>
</dbReference>
<dbReference type="AlphaFoldDB" id="A0AAJ1X4X0"/>
<feature type="domain" description="Mechanosensitive ion channel MscS C-terminal" evidence="12">
    <location>
        <begin position="681"/>
        <end position="762"/>
    </location>
</feature>
<dbReference type="Gene3D" id="2.30.30.60">
    <property type="match status" value="1"/>
</dbReference>
<reference evidence="13" key="2">
    <citation type="submission" date="2023-04" db="EMBL/GenBank/DDBJ databases">
        <title>'Rhodoalgimonas zhirmunskyi' gen. nov., isolated from a red alga.</title>
        <authorList>
            <person name="Nedashkovskaya O.I."/>
            <person name="Otstavnykh N.Y."/>
            <person name="Bystritskaya E.P."/>
            <person name="Balabanova L.A."/>
            <person name="Isaeva M.P."/>
        </authorList>
    </citation>
    <scope>NUCLEOTIDE SEQUENCE</scope>
    <source>
        <strain evidence="13">10Alg 79</strain>
    </source>
</reference>
<feature type="transmembrane region" description="Helical" evidence="8">
    <location>
        <begin position="243"/>
        <end position="265"/>
    </location>
</feature>
<dbReference type="EMBL" id="JANFFA010000001">
    <property type="protein sequence ID" value="MDQ2092964.1"/>
    <property type="molecule type" value="Genomic_DNA"/>
</dbReference>
<evidence type="ECO:0000313" key="14">
    <source>
        <dbReference type="Proteomes" id="UP001227162"/>
    </source>
</evidence>
<dbReference type="PANTHER" id="PTHR30347:SF1">
    <property type="entry name" value="MECHANOSENSITIVE CHANNEL MSCK"/>
    <property type="match status" value="1"/>
</dbReference>
<feature type="domain" description="Mechanosensitive ion channel MscS" evidence="10">
    <location>
        <begin position="605"/>
        <end position="672"/>
    </location>
</feature>
<evidence type="ECO:0000256" key="7">
    <source>
        <dbReference type="SAM" id="MobiDB-lite"/>
    </source>
</evidence>
<feature type="compositionally biased region" description="Low complexity" evidence="7">
    <location>
        <begin position="790"/>
        <end position="803"/>
    </location>
</feature>
<dbReference type="SUPFAM" id="SSF82861">
    <property type="entry name" value="Mechanosensitive channel protein MscS (YggB), transmembrane region"/>
    <property type="match status" value="1"/>
</dbReference>
<evidence type="ECO:0000256" key="5">
    <source>
        <dbReference type="ARBA" id="ARBA00022989"/>
    </source>
</evidence>
<name>A0AAJ1X4X0_9RHOB</name>
<accession>A0AAJ1X4X0</accession>
<feature type="transmembrane region" description="Helical" evidence="8">
    <location>
        <begin position="355"/>
        <end position="373"/>
    </location>
</feature>
<dbReference type="SUPFAM" id="SSF50182">
    <property type="entry name" value="Sm-like ribonucleoproteins"/>
    <property type="match status" value="1"/>
</dbReference>
<feature type="transmembrane region" description="Helical" evidence="8">
    <location>
        <begin position="589"/>
        <end position="618"/>
    </location>
</feature>
<evidence type="ECO:0000259" key="10">
    <source>
        <dbReference type="Pfam" id="PF00924"/>
    </source>
</evidence>
<protein>
    <submittedName>
        <fullName evidence="13">DUF3772 domain-containing protein</fullName>
    </submittedName>
</protein>
<comment type="caution">
    <text evidence="13">The sequence shown here is derived from an EMBL/GenBank/DDBJ whole genome shotgun (WGS) entry which is preliminary data.</text>
</comment>
<dbReference type="InterPro" id="IPR010920">
    <property type="entry name" value="LSM_dom_sf"/>
</dbReference>
<feature type="compositionally biased region" description="Acidic residues" evidence="7">
    <location>
        <begin position="810"/>
        <end position="821"/>
    </location>
</feature>
<dbReference type="InterPro" id="IPR052702">
    <property type="entry name" value="MscS-like_channel"/>
</dbReference>
<feature type="transmembrane region" description="Helical" evidence="8">
    <location>
        <begin position="560"/>
        <end position="583"/>
    </location>
</feature>
<gene>
    <name evidence="13" type="ORF">NOI20_02450</name>
</gene>
<dbReference type="RefSeq" id="WP_317624572.1">
    <property type="nucleotide sequence ID" value="NZ_JANFFA010000001.1"/>
</dbReference>
<dbReference type="Gene3D" id="3.30.70.100">
    <property type="match status" value="1"/>
</dbReference>
<evidence type="ECO:0000256" key="2">
    <source>
        <dbReference type="ARBA" id="ARBA00008017"/>
    </source>
</evidence>
<keyword evidence="14" id="KW-1185">Reference proteome</keyword>
<feature type="transmembrane region" description="Helical" evidence="8">
    <location>
        <begin position="471"/>
        <end position="494"/>
    </location>
</feature>
<dbReference type="InterPro" id="IPR011014">
    <property type="entry name" value="MscS_channel_TM-2"/>
</dbReference>
<evidence type="ECO:0000259" key="11">
    <source>
        <dbReference type="Pfam" id="PF12607"/>
    </source>
</evidence>
<dbReference type="InterPro" id="IPR006685">
    <property type="entry name" value="MscS_channel_2nd"/>
</dbReference>
<feature type="transmembrane region" description="Helical" evidence="8">
    <location>
        <begin position="432"/>
        <end position="450"/>
    </location>
</feature>
<evidence type="ECO:0000256" key="6">
    <source>
        <dbReference type="ARBA" id="ARBA00023136"/>
    </source>
</evidence>
<dbReference type="GO" id="GO:0008381">
    <property type="term" value="F:mechanosensitive monoatomic ion channel activity"/>
    <property type="evidence" value="ECO:0007669"/>
    <property type="project" value="UniProtKB-ARBA"/>
</dbReference>
<feature type="transmembrane region" description="Helical" evidence="8">
    <location>
        <begin position="522"/>
        <end position="539"/>
    </location>
</feature>
<dbReference type="InterPro" id="IPR023408">
    <property type="entry name" value="MscS_beta-dom_sf"/>
</dbReference>
<dbReference type="InterPro" id="IPR049278">
    <property type="entry name" value="MS_channel_C"/>
</dbReference>
<evidence type="ECO:0000313" key="13">
    <source>
        <dbReference type="EMBL" id="MDQ2092964.1"/>
    </source>
</evidence>
<feature type="domain" description="DUF3772" evidence="11">
    <location>
        <begin position="129"/>
        <end position="187"/>
    </location>
</feature>
<dbReference type="Proteomes" id="UP001227162">
    <property type="component" value="Unassembled WGS sequence"/>
</dbReference>
<keyword evidence="5 8" id="KW-1133">Transmembrane helix</keyword>
<evidence type="ECO:0000256" key="1">
    <source>
        <dbReference type="ARBA" id="ARBA00004651"/>
    </source>
</evidence>
<evidence type="ECO:0000256" key="3">
    <source>
        <dbReference type="ARBA" id="ARBA00022475"/>
    </source>
</evidence>
<dbReference type="InterPro" id="IPR011066">
    <property type="entry name" value="MscS_channel_C_sf"/>
</dbReference>
<dbReference type="Pfam" id="PF00924">
    <property type="entry name" value="MS_channel_2nd"/>
    <property type="match status" value="1"/>
</dbReference>
<evidence type="ECO:0000259" key="12">
    <source>
        <dbReference type="Pfam" id="PF21082"/>
    </source>
</evidence>
<feature type="transmembrane region" description="Helical" evidence="8">
    <location>
        <begin position="205"/>
        <end position="222"/>
    </location>
</feature>
<evidence type="ECO:0000256" key="9">
    <source>
        <dbReference type="SAM" id="SignalP"/>
    </source>
</evidence>
<dbReference type="PANTHER" id="PTHR30347">
    <property type="entry name" value="POTASSIUM CHANNEL RELATED"/>
    <property type="match status" value="1"/>
</dbReference>
<feature type="chain" id="PRO_5042518343" evidence="9">
    <location>
        <begin position="28"/>
        <end position="821"/>
    </location>
</feature>
<evidence type="ECO:0000256" key="8">
    <source>
        <dbReference type="SAM" id="Phobius"/>
    </source>
</evidence>
<comment type="similarity">
    <text evidence="2">Belongs to the MscS (TC 1.A.23) family.</text>
</comment>
<dbReference type="Gene3D" id="1.10.287.1260">
    <property type="match status" value="1"/>
</dbReference>
<sequence>MVARMSRLGPLLLAVTLWAVLAVAAMAQTDDQGRPDYEQWKSVATRAEDAIEAERASDQAFGTLRDQLVTWRQQFLDAQSINSKTIQTVQAQIKALGAAPEGDATEPDDIATQRTDLNARLAQLQAPVKTAEVAFSQADGLISAIDGILRERQAEALLARGPTPLNPATWGEGWSAFTGALQNTWGEIVTAWDTAVQNGSWSQKAPEVLLLLVVGLVMLLRGRRWMMRLGAAVQAKRATPSRWLIAFFLSLGQVAVPVVGLSAIIEALSVSGIVGQRLDPLLREISSAGLLIFIAMWLGVRVFPKGDVPQGLMQLSPERMREGRLVTGLIGLVLAAFQLFDEFGRSDNWTDETRAILFFPLIVLGGTLIWRVGSLLRGHGKAAAENADGGAGADTGVDYSAQLITLIGRVLVIVSFIGPVLAAVGYRNAAEMAVFPVLKSLLLLAFLMVVQRVLAELWVLIRRNEDAREGLVPMVAGILVLIVSAPFFALIWGVSETRLGEIWLRLQEGFQVGTTRISPTNFLTFAVLFAVGYVLTRMIQGGLKNTLLPKTKIDPGGRNAIVSGVGYIGIFLAAVIAITTAGIDLSSLALVAGALSVGIGFGLQNIVSNFVSGIILLIERPISEGDWIEVGGNMGYVRDISVRSTRIETFDRTDVIVPNSDFVSGTVTNYTRGNTVGRLILPVGVAYGTDTRRVEAILREIAEAHPMVLMTPPPGVVFQGFGASSLDFEIRAILRDVNFVLSVKSEMNHQIAKRFVEEEIEIPFLQTDIWLRNPEALRAGPADPAKADPEATPAAGKAPAEAAFLSRDDLDTEGGEDGGDK</sequence>
<reference evidence="13" key="1">
    <citation type="submission" date="2022-07" db="EMBL/GenBank/DDBJ databases">
        <authorList>
            <person name="Otstavnykh N."/>
            <person name="Isaeva M."/>
            <person name="Bystritskaya E."/>
        </authorList>
    </citation>
    <scope>NUCLEOTIDE SEQUENCE</scope>
    <source>
        <strain evidence="13">10Alg 79</strain>
    </source>
</reference>
<evidence type="ECO:0000256" key="4">
    <source>
        <dbReference type="ARBA" id="ARBA00022692"/>
    </source>
</evidence>
<keyword evidence="4 8" id="KW-0812">Transmembrane</keyword>
<dbReference type="Pfam" id="PF12607">
    <property type="entry name" value="DUF3772"/>
    <property type="match status" value="1"/>
</dbReference>
<keyword evidence="6 8" id="KW-0472">Membrane</keyword>
<keyword evidence="3" id="KW-1003">Cell membrane</keyword>